<protein>
    <recommendedName>
        <fullName evidence="3">Zinc-finger domain-containing protein</fullName>
    </recommendedName>
</protein>
<proteinExistence type="predicted"/>
<evidence type="ECO:0008006" key="3">
    <source>
        <dbReference type="Google" id="ProtNLM"/>
    </source>
</evidence>
<organism evidence="1 2">
    <name type="scientific">Hymenobacter negativus</name>
    <dbReference type="NCBI Taxonomy" id="2795026"/>
    <lineage>
        <taxon>Bacteria</taxon>
        <taxon>Pseudomonadati</taxon>
        <taxon>Bacteroidota</taxon>
        <taxon>Cytophagia</taxon>
        <taxon>Cytophagales</taxon>
        <taxon>Hymenobacteraceae</taxon>
        <taxon>Hymenobacter</taxon>
    </lineage>
</organism>
<comment type="caution">
    <text evidence="1">The sequence shown here is derived from an EMBL/GenBank/DDBJ whole genome shotgun (WGS) entry which is preliminary data.</text>
</comment>
<dbReference type="RefSeq" id="WP_208173116.1">
    <property type="nucleotide sequence ID" value="NZ_JAGETZ010000001.1"/>
</dbReference>
<dbReference type="EMBL" id="JAGETZ010000001">
    <property type="protein sequence ID" value="MBO2007578.1"/>
    <property type="molecule type" value="Genomic_DNA"/>
</dbReference>
<keyword evidence="2" id="KW-1185">Reference proteome</keyword>
<name>A0ABS3Q990_9BACT</name>
<accession>A0ABS3Q990</accession>
<evidence type="ECO:0000313" key="2">
    <source>
        <dbReference type="Proteomes" id="UP000664369"/>
    </source>
</evidence>
<reference evidence="1 2" key="1">
    <citation type="submission" date="2021-03" db="EMBL/GenBank/DDBJ databases">
        <authorList>
            <person name="Kim M.K."/>
        </authorList>
    </citation>
    <scope>NUCLEOTIDE SEQUENCE [LARGE SCALE GENOMIC DNA]</scope>
    <source>
        <strain evidence="1 2">BT442</strain>
    </source>
</reference>
<evidence type="ECO:0000313" key="1">
    <source>
        <dbReference type="EMBL" id="MBO2007578.1"/>
    </source>
</evidence>
<dbReference type="Proteomes" id="UP000664369">
    <property type="component" value="Unassembled WGS sequence"/>
</dbReference>
<sequence>MLPSATCHQPFRTAAHSTYFGYLVRLYLAAGTDELLPHQQPAVDQRLHELWRRLRLEEATAPGSVRLEGRLAHALSCPTCREAVGRSVSLFEALGPAALSWVA</sequence>
<gene>
    <name evidence="1" type="ORF">J4E00_00850</name>
</gene>